<feature type="compositionally biased region" description="Polar residues" evidence="7">
    <location>
        <begin position="127"/>
        <end position="136"/>
    </location>
</feature>
<keyword evidence="4" id="KW-0255">Endonuclease</keyword>
<evidence type="ECO:0000256" key="6">
    <source>
        <dbReference type="ARBA" id="ARBA00022884"/>
    </source>
</evidence>
<dbReference type="GO" id="GO:0000049">
    <property type="term" value="F:tRNA binding"/>
    <property type="evidence" value="ECO:0007669"/>
    <property type="project" value="InterPro"/>
</dbReference>
<dbReference type="GO" id="GO:0004526">
    <property type="term" value="F:ribonuclease P activity"/>
    <property type="evidence" value="ECO:0007669"/>
    <property type="project" value="InterPro"/>
</dbReference>
<organism evidence="8 9">
    <name type="scientific">Quisquiliibacterium transsilvanicum</name>
    <dbReference type="NCBI Taxonomy" id="1549638"/>
    <lineage>
        <taxon>Bacteria</taxon>
        <taxon>Pseudomonadati</taxon>
        <taxon>Pseudomonadota</taxon>
        <taxon>Betaproteobacteria</taxon>
        <taxon>Burkholderiales</taxon>
        <taxon>Burkholderiaceae</taxon>
        <taxon>Quisquiliibacterium</taxon>
    </lineage>
</organism>
<sequence length="165" mass="18116">MGRQRVDASLAALARRRADVSSAHFGLAFMMTEADGVVASVPHGKGRLGMSVPKRQLKLAVDRNALKRVAREAWRLAPWDELPRPQVVMVKLRRSEPQWKTTGRAALKKAWRAELDELISRLRRRVQSQTQSQANMQADAAAQAGAAAGGDTAPMNPQAGERRDA</sequence>
<comment type="function">
    <text evidence="1">RNaseP catalyzes the removal of the 5'-leader sequence from pre-tRNA to produce the mature 5'-terminus. It can also cleave other RNA substrates such as 4.5S RNA. The protein component plays an auxiliary but essential role in vivo by binding to the 5'-leader sequence and broadening the substrate specificity of the ribozyme.</text>
</comment>
<comment type="caution">
    <text evidence="8">The sequence shown here is derived from an EMBL/GenBank/DDBJ whole genome shotgun (WGS) entry which is preliminary data.</text>
</comment>
<keyword evidence="9" id="KW-1185">Reference proteome</keyword>
<accession>A0A7W8HIJ2</accession>
<evidence type="ECO:0000313" key="8">
    <source>
        <dbReference type="EMBL" id="MBB5272717.1"/>
    </source>
</evidence>
<gene>
    <name evidence="8" type="ORF">HNQ70_002740</name>
</gene>
<reference evidence="8 9" key="1">
    <citation type="submission" date="2020-08" db="EMBL/GenBank/DDBJ databases">
        <title>Genomic Encyclopedia of Type Strains, Phase IV (KMG-IV): sequencing the most valuable type-strain genomes for metagenomic binning, comparative biology and taxonomic classification.</title>
        <authorList>
            <person name="Goeker M."/>
        </authorList>
    </citation>
    <scope>NUCLEOTIDE SEQUENCE [LARGE SCALE GENOMIC DNA]</scope>
    <source>
        <strain evidence="8 9">DSM 29781</strain>
    </source>
</reference>
<dbReference type="PROSITE" id="PS00648">
    <property type="entry name" value="RIBONUCLEASE_P"/>
    <property type="match status" value="1"/>
</dbReference>
<evidence type="ECO:0000256" key="5">
    <source>
        <dbReference type="ARBA" id="ARBA00022801"/>
    </source>
</evidence>
<dbReference type="GO" id="GO:0008033">
    <property type="term" value="P:tRNA processing"/>
    <property type="evidence" value="ECO:0007669"/>
    <property type="project" value="UniProtKB-KW"/>
</dbReference>
<evidence type="ECO:0000313" key="9">
    <source>
        <dbReference type="Proteomes" id="UP000532440"/>
    </source>
</evidence>
<dbReference type="InterPro" id="IPR020568">
    <property type="entry name" value="Ribosomal_Su5_D2-typ_SF"/>
</dbReference>
<dbReference type="Proteomes" id="UP000532440">
    <property type="component" value="Unassembled WGS sequence"/>
</dbReference>
<dbReference type="EMBL" id="JACHGB010000005">
    <property type="protein sequence ID" value="MBB5272717.1"/>
    <property type="molecule type" value="Genomic_DNA"/>
</dbReference>
<proteinExistence type="predicted"/>
<evidence type="ECO:0000256" key="2">
    <source>
        <dbReference type="ARBA" id="ARBA00022694"/>
    </source>
</evidence>
<dbReference type="InterPro" id="IPR014721">
    <property type="entry name" value="Ribsml_uS5_D2-typ_fold_subgr"/>
</dbReference>
<keyword evidence="5" id="KW-0378">Hydrolase</keyword>
<evidence type="ECO:0000256" key="1">
    <source>
        <dbReference type="ARBA" id="ARBA00002663"/>
    </source>
</evidence>
<feature type="compositionally biased region" description="Low complexity" evidence="7">
    <location>
        <begin position="137"/>
        <end position="151"/>
    </location>
</feature>
<dbReference type="InterPro" id="IPR020539">
    <property type="entry name" value="RNase_P_CS"/>
</dbReference>
<keyword evidence="2" id="KW-0819">tRNA processing</keyword>
<evidence type="ECO:0000256" key="3">
    <source>
        <dbReference type="ARBA" id="ARBA00022722"/>
    </source>
</evidence>
<dbReference type="RefSeq" id="WP_183968510.1">
    <property type="nucleotide sequence ID" value="NZ_BAABEW010000012.1"/>
</dbReference>
<feature type="region of interest" description="Disordered" evidence="7">
    <location>
        <begin position="126"/>
        <end position="165"/>
    </location>
</feature>
<keyword evidence="3" id="KW-0540">Nuclease</keyword>
<evidence type="ECO:0000256" key="7">
    <source>
        <dbReference type="SAM" id="MobiDB-lite"/>
    </source>
</evidence>
<dbReference type="InterPro" id="IPR000100">
    <property type="entry name" value="RNase_P"/>
</dbReference>
<dbReference type="AlphaFoldDB" id="A0A7W8HIJ2"/>
<protein>
    <submittedName>
        <fullName evidence="8">Ribonuclease P protein component</fullName>
    </submittedName>
</protein>
<dbReference type="Gene3D" id="3.30.230.10">
    <property type="match status" value="1"/>
</dbReference>
<evidence type="ECO:0000256" key="4">
    <source>
        <dbReference type="ARBA" id="ARBA00022759"/>
    </source>
</evidence>
<dbReference type="SUPFAM" id="SSF54211">
    <property type="entry name" value="Ribosomal protein S5 domain 2-like"/>
    <property type="match status" value="1"/>
</dbReference>
<dbReference type="Pfam" id="PF00825">
    <property type="entry name" value="Ribonuclease_P"/>
    <property type="match status" value="1"/>
</dbReference>
<keyword evidence="6" id="KW-0694">RNA-binding</keyword>
<name>A0A7W8HIJ2_9BURK</name>